<evidence type="ECO:0000256" key="13">
    <source>
        <dbReference type="SAM" id="MobiDB-lite"/>
    </source>
</evidence>
<dbReference type="GO" id="GO:0006888">
    <property type="term" value="P:endoplasmic reticulum to Golgi vesicle-mediated transport"/>
    <property type="evidence" value="ECO:0007669"/>
    <property type="project" value="EnsemblFungi"/>
</dbReference>
<dbReference type="AlphaFoldDB" id="W6MHV9"/>
<gene>
    <name evidence="15" type="ORF">KUCA_T00001591001</name>
</gene>
<keyword evidence="6 10" id="KW-0653">Protein transport</keyword>
<dbReference type="GO" id="GO:0015031">
    <property type="term" value="P:protein transport"/>
    <property type="evidence" value="ECO:0007669"/>
    <property type="project" value="UniProtKB-KW"/>
</dbReference>
<keyword evidence="8 10" id="KW-0472">Membrane</keyword>
<keyword evidence="9 10" id="KW-0968">Cytoplasmic vesicle</keyword>
<dbReference type="InterPro" id="IPR028565">
    <property type="entry name" value="MHD"/>
</dbReference>
<dbReference type="PROSITE" id="PS51072">
    <property type="entry name" value="MHD"/>
    <property type="match status" value="1"/>
</dbReference>
<dbReference type="GO" id="GO:0090167">
    <property type="term" value="P:Golgi distribution to daughter cells"/>
    <property type="evidence" value="ECO:0007669"/>
    <property type="project" value="EnsemblFungi"/>
</dbReference>
<dbReference type="Pfam" id="PF01217">
    <property type="entry name" value="Clat_adaptor_s"/>
    <property type="match status" value="1"/>
</dbReference>
<accession>W6MHV9</accession>
<dbReference type="SUPFAM" id="SSF49447">
    <property type="entry name" value="Second domain of Mu2 adaptin subunit (ap50) of ap2 adaptor"/>
    <property type="match status" value="1"/>
</dbReference>
<reference evidence="15" key="2">
    <citation type="submission" date="2014-02" db="EMBL/GenBank/DDBJ databases">
        <title>Complete DNA sequence of /Kuraishia capsulata/ illustrates novel genomic features among budding yeasts (/Saccharomycotina/).</title>
        <authorList>
            <person name="Morales L."/>
            <person name="Noel B."/>
            <person name="Porcel B."/>
            <person name="Marcet-Houben M."/>
            <person name="Hullo M-F."/>
            <person name="Sacerdot C."/>
            <person name="Tekaia F."/>
            <person name="Leh-Louis V."/>
            <person name="Despons L."/>
            <person name="Khanna V."/>
            <person name="Aury J-M."/>
            <person name="Barbe V."/>
            <person name="Couloux A."/>
            <person name="Labadie K."/>
            <person name="Pelletier E."/>
            <person name="Souciet J-L."/>
            <person name="Boekhout T."/>
            <person name="Gabaldon T."/>
            <person name="Wincker P."/>
            <person name="Dujon B."/>
        </authorList>
    </citation>
    <scope>NUCLEOTIDE SEQUENCE</scope>
    <source>
        <strain evidence="15">CBS 1993</strain>
    </source>
</reference>
<sequence length="528" mass="59588">MVVLAASICTRSGKAIISRQFREMTKERVTALLAAFPSLLGDSAKHQHTTVEDEHVRYVYQPLEELYVVLITNRQSNILQDIDTLHLFTQTITSLSRSIDEREIFDNCFEILSAFDEIINLGYKENLTTAQVLTFLEMDSHEEKIQEIIEKNKELEATEERKRRAKEIQRKELARKNMEQFGSGFGGAGYDNGSAYLNQAQTPSYTPTPSLQQHQQYAEPAPQRVAPPRAHGLQLGKKPARPLDGVSQPLLVEPLAQPVKRQQPQEQSPVKEKTPNNGILITISEKVSAQITREGEVKQSEVKGDLQLRINDASLAHSQIVLDFAKNPSTQYKTHPFVDKNLFNRDNKIGLKDATKQFPSNDQSLGVLRWRQISRQEDDTSLLPVTLSTWVNNHDDGTIGVTVEYELHDGFQKEHSLDEVYLLVPITQASLNTDENDNVQMTFVEDGVLFKISHVASKFPSGSFEFVAQADDDEVLFPMELRFELENNVDNLSTVAVGSIVSLGEDTEGEELPYDLYYNLSTEGYYVV</sequence>
<evidence type="ECO:0000256" key="7">
    <source>
        <dbReference type="ARBA" id="ARBA00023034"/>
    </source>
</evidence>
<evidence type="ECO:0000256" key="1">
    <source>
        <dbReference type="ARBA" id="ARBA00010516"/>
    </source>
</evidence>
<dbReference type="GO" id="GO:0006890">
    <property type="term" value="P:retrograde vesicle-mediated transport, Golgi to endoplasmic reticulum"/>
    <property type="evidence" value="ECO:0007669"/>
    <property type="project" value="UniProtKB-UniRule"/>
</dbReference>
<dbReference type="HOGENOM" id="CLU_019988_3_0_1"/>
<keyword evidence="3 10" id="KW-0813">Transport</keyword>
<dbReference type="Proteomes" id="UP000019384">
    <property type="component" value="Unassembled WGS sequence"/>
</dbReference>
<dbReference type="PANTHER" id="PTHR10121:SF0">
    <property type="entry name" value="COATOMER SUBUNIT DELTA"/>
    <property type="match status" value="1"/>
</dbReference>
<evidence type="ECO:0000313" key="16">
    <source>
        <dbReference type="Proteomes" id="UP000019384"/>
    </source>
</evidence>
<dbReference type="CDD" id="cd09254">
    <property type="entry name" value="AP_delta-COPI_MHD"/>
    <property type="match status" value="1"/>
</dbReference>
<evidence type="ECO:0000256" key="9">
    <source>
        <dbReference type="ARBA" id="ARBA00023329"/>
    </source>
</evidence>
<evidence type="ECO:0000256" key="3">
    <source>
        <dbReference type="ARBA" id="ARBA00022448"/>
    </source>
</evidence>
<keyword evidence="5 10" id="KW-0931">ER-Golgi transport</keyword>
<dbReference type="PANTHER" id="PTHR10121">
    <property type="entry name" value="COATOMER SUBUNIT DELTA"/>
    <property type="match status" value="1"/>
</dbReference>
<keyword evidence="12" id="KW-0175">Coiled coil</keyword>
<dbReference type="InterPro" id="IPR022775">
    <property type="entry name" value="AP_mu_sigma_su"/>
</dbReference>
<name>W6MHV9_9ASCO</name>
<keyword evidence="16" id="KW-1185">Reference proteome</keyword>
<feature type="compositionally biased region" description="Polar residues" evidence="13">
    <location>
        <begin position="195"/>
        <end position="216"/>
    </location>
</feature>
<comment type="subcellular location">
    <subcellularLocation>
        <location evidence="10 11">Cytoplasm</location>
    </subcellularLocation>
    <subcellularLocation>
        <location evidence="10 11">Cytoplasmic vesicle</location>
        <location evidence="10 11">COPI-coated vesicle membrane</location>
        <topology evidence="10 11">Peripheral membrane protein</topology>
        <orientation evidence="10 11">Cytoplasmic side</orientation>
    </subcellularLocation>
    <subcellularLocation>
        <location evidence="10 11">Golgi apparatus membrane</location>
        <topology evidence="10 11">Peripheral membrane protein</topology>
        <orientation evidence="10 11">Cytoplasmic side</orientation>
    </subcellularLocation>
</comment>
<protein>
    <recommendedName>
        <fullName evidence="10">Coatomer subunit delta</fullName>
    </recommendedName>
</protein>
<dbReference type="GO" id="GO:0030126">
    <property type="term" value="C:COPI vesicle coat"/>
    <property type="evidence" value="ECO:0007669"/>
    <property type="project" value="UniProtKB-UniRule"/>
</dbReference>
<dbReference type="CDD" id="cd14830">
    <property type="entry name" value="Delta_COP_N"/>
    <property type="match status" value="1"/>
</dbReference>
<dbReference type="InterPro" id="IPR027059">
    <property type="entry name" value="Coatomer_dsu"/>
</dbReference>
<proteinExistence type="inferred from homology"/>
<dbReference type="Pfam" id="PF00928">
    <property type="entry name" value="Adap_comp_sub"/>
    <property type="match status" value="1"/>
</dbReference>
<dbReference type="RefSeq" id="XP_022457633.1">
    <property type="nucleotide sequence ID" value="XM_022603787.1"/>
</dbReference>
<evidence type="ECO:0000313" key="15">
    <source>
        <dbReference type="EMBL" id="CDK25621.1"/>
    </source>
</evidence>
<dbReference type="GO" id="GO:0000139">
    <property type="term" value="C:Golgi membrane"/>
    <property type="evidence" value="ECO:0007669"/>
    <property type="project" value="UniProtKB-SubCell"/>
</dbReference>
<evidence type="ECO:0000256" key="6">
    <source>
        <dbReference type="ARBA" id="ARBA00022927"/>
    </source>
</evidence>
<dbReference type="Gene3D" id="3.30.450.60">
    <property type="match status" value="1"/>
</dbReference>
<dbReference type="InterPro" id="IPR036168">
    <property type="entry name" value="AP2_Mu_C_sf"/>
</dbReference>
<organism evidence="15 16">
    <name type="scientific">Kuraishia capsulata CBS 1993</name>
    <dbReference type="NCBI Taxonomy" id="1382522"/>
    <lineage>
        <taxon>Eukaryota</taxon>
        <taxon>Fungi</taxon>
        <taxon>Dikarya</taxon>
        <taxon>Ascomycota</taxon>
        <taxon>Saccharomycotina</taxon>
        <taxon>Pichiomycetes</taxon>
        <taxon>Pichiales</taxon>
        <taxon>Pichiaceae</taxon>
        <taxon>Kuraishia</taxon>
    </lineage>
</organism>
<keyword evidence="4 10" id="KW-0963">Cytoplasm</keyword>
<evidence type="ECO:0000256" key="4">
    <source>
        <dbReference type="ARBA" id="ARBA00022490"/>
    </source>
</evidence>
<comment type="function">
    <text evidence="10">The coatomer is a cytosolic protein complex that binds to dilysine motifs and reversibly associates with Golgi non-clathrin-coated vesicles, which further mediate biosynthetic protein transport from the ER, via the Golgi up to the trans Golgi network. Coatomer complex is required for budding from Golgi membranes, and is essential for the retrograde Golgi-to-ER transport of dilysine-tagged proteins.</text>
</comment>
<dbReference type="STRING" id="1382522.W6MHV9"/>
<evidence type="ECO:0000256" key="10">
    <source>
        <dbReference type="RuleBase" id="RU364018"/>
    </source>
</evidence>
<feature type="region of interest" description="Disordered" evidence="13">
    <location>
        <begin position="195"/>
        <end position="245"/>
    </location>
</feature>
<evidence type="ECO:0000259" key="14">
    <source>
        <dbReference type="PROSITE" id="PS51072"/>
    </source>
</evidence>
<feature type="domain" description="MHD" evidence="14">
    <location>
        <begin position="276"/>
        <end position="528"/>
    </location>
</feature>
<evidence type="ECO:0000256" key="8">
    <source>
        <dbReference type="ARBA" id="ARBA00023136"/>
    </source>
</evidence>
<reference evidence="15" key="1">
    <citation type="submission" date="2013-12" db="EMBL/GenBank/DDBJ databases">
        <authorList>
            <person name="Genoscope - CEA"/>
        </authorList>
    </citation>
    <scope>NUCLEOTIDE SEQUENCE</scope>
    <source>
        <strain evidence="15">CBS 1993</strain>
    </source>
</reference>
<dbReference type="SUPFAM" id="SSF64356">
    <property type="entry name" value="SNARE-like"/>
    <property type="match status" value="1"/>
</dbReference>
<keyword evidence="7 10" id="KW-0333">Golgi apparatus</keyword>
<feature type="coiled-coil region" evidence="12">
    <location>
        <begin position="138"/>
        <end position="172"/>
    </location>
</feature>
<dbReference type="EMBL" id="HG793126">
    <property type="protein sequence ID" value="CDK25621.1"/>
    <property type="molecule type" value="Genomic_DNA"/>
</dbReference>
<dbReference type="OrthoDB" id="10266042at2759"/>
<dbReference type="InterPro" id="IPR011012">
    <property type="entry name" value="Longin-like_dom_sf"/>
</dbReference>
<evidence type="ECO:0000256" key="2">
    <source>
        <dbReference type="ARBA" id="ARBA00011775"/>
    </source>
</evidence>
<dbReference type="GeneID" id="34519021"/>
<comment type="similarity">
    <text evidence="1 10">Belongs to the adaptor complexes medium subunit family. Delta-COP subfamily.</text>
</comment>
<comment type="subunit">
    <text evidence="2 10">Oligomeric complex that consists of at least the alpha, beta, beta', gamma, delta, epsilon and zeta subunits.</text>
</comment>
<evidence type="ECO:0000256" key="12">
    <source>
        <dbReference type="SAM" id="Coils"/>
    </source>
</evidence>
<dbReference type="Gene3D" id="2.60.40.1170">
    <property type="entry name" value="Mu homology domain, subdomain B"/>
    <property type="match status" value="2"/>
</dbReference>
<evidence type="ECO:0000256" key="11">
    <source>
        <dbReference type="RuleBase" id="RU366052"/>
    </source>
</evidence>
<dbReference type="FunFam" id="3.30.450.60:FF:000003">
    <property type="entry name" value="Coatomer subunit delta"/>
    <property type="match status" value="1"/>
</dbReference>
<evidence type="ECO:0000256" key="5">
    <source>
        <dbReference type="ARBA" id="ARBA00022892"/>
    </source>
</evidence>